<protein>
    <submittedName>
        <fullName evidence="1">Uncharacterized protein</fullName>
    </submittedName>
</protein>
<evidence type="ECO:0000313" key="1">
    <source>
        <dbReference type="EMBL" id="QEX15147.1"/>
    </source>
</evidence>
<dbReference type="AlphaFoldDB" id="A0A5J6MDS8"/>
<dbReference type="OrthoDB" id="7258228at2"/>
<sequence>MTPIALKDIGWLDSNGNWTEKSGVTDDNAFLFSPLKQEIALKEYLLANRRHAQTNGVLDQVGQTIHGIKDAFVVTEDGLAAAMHREGPTAARSYLDFLAKQGWVSKESDFPAKLVDVFKHIETRLREFADVPYLRPHGH</sequence>
<name>A0A5J6MDS8_9PROT</name>
<accession>A0A5J6MDS8</accession>
<dbReference type="EMBL" id="CP042906">
    <property type="protein sequence ID" value="QEX15147.1"/>
    <property type="molecule type" value="Genomic_DNA"/>
</dbReference>
<keyword evidence="2" id="KW-1185">Reference proteome</keyword>
<proteinExistence type="predicted"/>
<reference evidence="1 2" key="1">
    <citation type="submission" date="2019-08" db="EMBL/GenBank/DDBJ databases">
        <title>Hyperibacter terrae gen. nov., sp. nov. and Hyperibacter viscosus sp. nov., two new members in the family Rhodospirillaceae isolated from the rhizosphere of Hypericum perforatum.</title>
        <authorList>
            <person name="Noviana Z."/>
        </authorList>
    </citation>
    <scope>NUCLEOTIDE SEQUENCE [LARGE SCALE GENOMIC DNA]</scope>
    <source>
        <strain evidence="1 2">R5913</strain>
    </source>
</reference>
<evidence type="ECO:0000313" key="2">
    <source>
        <dbReference type="Proteomes" id="UP000326202"/>
    </source>
</evidence>
<gene>
    <name evidence="1" type="ORF">FRZ44_04270</name>
</gene>
<dbReference type="KEGG" id="htq:FRZ44_04270"/>
<dbReference type="RefSeq" id="WP_151175630.1">
    <property type="nucleotide sequence ID" value="NZ_CP042906.1"/>
</dbReference>
<organism evidence="1 2">
    <name type="scientific">Hypericibacter terrae</name>
    <dbReference type="NCBI Taxonomy" id="2602015"/>
    <lineage>
        <taxon>Bacteria</taxon>
        <taxon>Pseudomonadati</taxon>
        <taxon>Pseudomonadota</taxon>
        <taxon>Alphaproteobacteria</taxon>
        <taxon>Rhodospirillales</taxon>
        <taxon>Dongiaceae</taxon>
        <taxon>Hypericibacter</taxon>
    </lineage>
</organism>
<dbReference type="Proteomes" id="UP000326202">
    <property type="component" value="Chromosome"/>
</dbReference>